<dbReference type="PROSITE" id="PS51257">
    <property type="entry name" value="PROKAR_LIPOPROTEIN"/>
    <property type="match status" value="1"/>
</dbReference>
<reference evidence="2 3" key="1">
    <citation type="submission" date="2023-07" db="EMBL/GenBank/DDBJ databases">
        <title>Sorghum-associated microbial communities from plants grown in Nebraska, USA.</title>
        <authorList>
            <person name="Schachtman D."/>
        </authorList>
    </citation>
    <scope>NUCLEOTIDE SEQUENCE [LARGE SCALE GENOMIC DNA]</scope>
    <source>
        <strain evidence="2 3">BE190</strain>
    </source>
</reference>
<dbReference type="Proteomes" id="UP001253595">
    <property type="component" value="Unassembled WGS sequence"/>
</dbReference>
<proteinExistence type="predicted"/>
<gene>
    <name evidence="2" type="ORF">J2X05_003803</name>
</gene>
<sequence>MISKQYTPQVFSFFMALLMSCIMSFIISVFNVGLVDDIIFIWLKAWMFAFIVAFPTIIFITPIVRRLVAAVVGQH</sequence>
<dbReference type="Pfam" id="PF11391">
    <property type="entry name" value="DUF2798"/>
    <property type="match status" value="1"/>
</dbReference>
<feature type="transmembrane region" description="Helical" evidence="1">
    <location>
        <begin position="12"/>
        <end position="33"/>
    </location>
</feature>
<dbReference type="EMBL" id="JAVDVX010000008">
    <property type="protein sequence ID" value="MDR7091765.1"/>
    <property type="molecule type" value="Genomic_DNA"/>
</dbReference>
<protein>
    <recommendedName>
        <fullName evidence="4">DUF2798 domain-containing protein</fullName>
    </recommendedName>
</protein>
<accession>A0ABU1V2X6</accession>
<evidence type="ECO:0008006" key="4">
    <source>
        <dbReference type="Google" id="ProtNLM"/>
    </source>
</evidence>
<evidence type="ECO:0000256" key="1">
    <source>
        <dbReference type="SAM" id="Phobius"/>
    </source>
</evidence>
<keyword evidence="1" id="KW-0812">Transmembrane</keyword>
<keyword evidence="1" id="KW-1133">Transmembrane helix</keyword>
<keyword evidence="1" id="KW-0472">Membrane</keyword>
<organism evidence="2 3">
    <name type="scientific">Cellvibrio fibrivorans</name>
    <dbReference type="NCBI Taxonomy" id="126350"/>
    <lineage>
        <taxon>Bacteria</taxon>
        <taxon>Pseudomonadati</taxon>
        <taxon>Pseudomonadota</taxon>
        <taxon>Gammaproteobacteria</taxon>
        <taxon>Cellvibrionales</taxon>
        <taxon>Cellvibrionaceae</taxon>
        <taxon>Cellvibrio</taxon>
    </lineage>
</organism>
<keyword evidence="3" id="KW-1185">Reference proteome</keyword>
<dbReference type="InterPro" id="IPR021529">
    <property type="entry name" value="DUF2798"/>
</dbReference>
<evidence type="ECO:0000313" key="2">
    <source>
        <dbReference type="EMBL" id="MDR7091765.1"/>
    </source>
</evidence>
<evidence type="ECO:0000313" key="3">
    <source>
        <dbReference type="Proteomes" id="UP001253595"/>
    </source>
</evidence>
<comment type="caution">
    <text evidence="2">The sequence shown here is derived from an EMBL/GenBank/DDBJ whole genome shotgun (WGS) entry which is preliminary data.</text>
</comment>
<feature type="transmembrane region" description="Helical" evidence="1">
    <location>
        <begin position="39"/>
        <end position="60"/>
    </location>
</feature>
<dbReference type="RefSeq" id="WP_310075434.1">
    <property type="nucleotide sequence ID" value="NZ_JAVDVX010000008.1"/>
</dbReference>
<name>A0ABU1V2X6_9GAMM</name>